<protein>
    <submittedName>
        <fullName evidence="2">Uncharacterized protein</fullName>
    </submittedName>
</protein>
<dbReference type="AlphaFoldDB" id="X1GVM4"/>
<gene>
    <name evidence="2" type="ORF">S03H2_51668</name>
</gene>
<dbReference type="EMBL" id="BARU01032793">
    <property type="protein sequence ID" value="GAH61951.1"/>
    <property type="molecule type" value="Genomic_DNA"/>
</dbReference>
<comment type="caution">
    <text evidence="2">The sequence shown here is derived from an EMBL/GenBank/DDBJ whole genome shotgun (WGS) entry which is preliminary data.</text>
</comment>
<evidence type="ECO:0000313" key="2">
    <source>
        <dbReference type="EMBL" id="GAH61951.1"/>
    </source>
</evidence>
<accession>X1GVM4</accession>
<organism evidence="2">
    <name type="scientific">marine sediment metagenome</name>
    <dbReference type="NCBI Taxonomy" id="412755"/>
    <lineage>
        <taxon>unclassified sequences</taxon>
        <taxon>metagenomes</taxon>
        <taxon>ecological metagenomes</taxon>
    </lineage>
</organism>
<name>X1GVM4_9ZZZZ</name>
<proteinExistence type="predicted"/>
<feature type="transmembrane region" description="Helical" evidence="1">
    <location>
        <begin position="6"/>
        <end position="27"/>
    </location>
</feature>
<keyword evidence="1" id="KW-0472">Membrane</keyword>
<reference evidence="2" key="1">
    <citation type="journal article" date="2014" name="Front. Microbiol.">
        <title>High frequency of phylogenetically diverse reductive dehalogenase-homologous genes in deep subseafloor sedimentary metagenomes.</title>
        <authorList>
            <person name="Kawai M."/>
            <person name="Futagami T."/>
            <person name="Toyoda A."/>
            <person name="Takaki Y."/>
            <person name="Nishi S."/>
            <person name="Hori S."/>
            <person name="Arai W."/>
            <person name="Tsubouchi T."/>
            <person name="Morono Y."/>
            <person name="Uchiyama I."/>
            <person name="Ito T."/>
            <person name="Fujiyama A."/>
            <person name="Inagaki F."/>
            <person name="Takami H."/>
        </authorList>
    </citation>
    <scope>NUCLEOTIDE SEQUENCE</scope>
    <source>
        <strain evidence="2">Expedition CK06-06</strain>
    </source>
</reference>
<keyword evidence="1" id="KW-0812">Transmembrane</keyword>
<feature type="transmembrane region" description="Helical" evidence="1">
    <location>
        <begin position="34"/>
        <end position="55"/>
    </location>
</feature>
<keyword evidence="1" id="KW-1133">Transmembrane helix</keyword>
<sequence length="113" mass="11974">MGNYTVPWFCNAVAIAVLLVTLTAVLTSCAAGKIPVSAILTVLVGSSLALGVGMLVDSVSSDIPKDWAASVGEWIGFTVILAILFWLPRLKGKHTGEQTNVLDSEKTQPFQNE</sequence>
<evidence type="ECO:0000256" key="1">
    <source>
        <dbReference type="SAM" id="Phobius"/>
    </source>
</evidence>
<feature type="transmembrane region" description="Helical" evidence="1">
    <location>
        <begin position="67"/>
        <end position="87"/>
    </location>
</feature>